<dbReference type="PANTHER" id="PTHR33990:SF1">
    <property type="entry name" value="PROTEIN YJDN"/>
    <property type="match status" value="1"/>
</dbReference>
<dbReference type="InterPro" id="IPR029068">
    <property type="entry name" value="Glyas_Bleomycin-R_OHBP_Dase"/>
</dbReference>
<dbReference type="PANTHER" id="PTHR33990">
    <property type="entry name" value="PROTEIN YJDN-RELATED"/>
    <property type="match status" value="1"/>
</dbReference>
<dbReference type="AlphaFoldDB" id="A0A4P6ZH51"/>
<evidence type="ECO:0000313" key="3">
    <source>
        <dbReference type="Proteomes" id="UP000294419"/>
    </source>
</evidence>
<gene>
    <name evidence="2" type="ORF">NBC122_02275</name>
</gene>
<accession>A0A4P6ZH51</accession>
<keyword evidence="3" id="KW-1185">Reference proteome</keyword>
<proteinExistence type="predicted"/>
<dbReference type="KEGG" id="csal:NBC122_02275"/>
<dbReference type="InterPro" id="IPR028973">
    <property type="entry name" value="PhnB-like"/>
</dbReference>
<evidence type="ECO:0000313" key="2">
    <source>
        <dbReference type="EMBL" id="QBO59080.1"/>
    </source>
</evidence>
<evidence type="ECO:0000259" key="1">
    <source>
        <dbReference type="Pfam" id="PF06983"/>
    </source>
</evidence>
<dbReference type="CDD" id="cd06588">
    <property type="entry name" value="PhnB_like"/>
    <property type="match status" value="1"/>
</dbReference>
<dbReference type="RefSeq" id="WP_133440448.1">
    <property type="nucleotide sequence ID" value="NZ_CP037954.1"/>
</dbReference>
<dbReference type="SUPFAM" id="SSF54593">
    <property type="entry name" value="Glyoxalase/Bleomycin resistance protein/Dihydroxybiphenyl dioxygenase"/>
    <property type="match status" value="1"/>
</dbReference>
<sequence length="148" mass="16420">MATINAYLTFDGTCEEAFNFYKSVFGGDFPMVGRFGDMPPQEGMPAMSDDVKNRIMHMTLPISAETILMGSDTMPGIHDHKIGNNISLSINTDSKEEADRIFNGLSEGGVVTMPLADTFWGAYFGMWTDKFGINWMVNYDDPSKVQAH</sequence>
<dbReference type="Gene3D" id="3.10.180.10">
    <property type="entry name" value="2,3-Dihydroxybiphenyl 1,2-Dioxygenase, domain 1"/>
    <property type="match status" value="1"/>
</dbReference>
<protein>
    <recommendedName>
        <fullName evidence="1">PhnB-like domain-containing protein</fullName>
    </recommendedName>
</protein>
<dbReference type="EMBL" id="CP037954">
    <property type="protein sequence ID" value="QBO59080.1"/>
    <property type="molecule type" value="Genomic_DNA"/>
</dbReference>
<dbReference type="OrthoDB" id="9795306at2"/>
<dbReference type="Pfam" id="PF06983">
    <property type="entry name" value="3-dmu-9_3-mt"/>
    <property type="match status" value="1"/>
</dbReference>
<feature type="domain" description="PhnB-like" evidence="1">
    <location>
        <begin position="4"/>
        <end position="137"/>
    </location>
</feature>
<reference evidence="2 3" key="1">
    <citation type="submission" date="2019-03" db="EMBL/GenBank/DDBJ databases">
        <authorList>
            <person name="Kim H."/>
            <person name="Yu S.-M."/>
        </authorList>
    </citation>
    <scope>NUCLEOTIDE SEQUENCE [LARGE SCALE GENOMIC DNA]</scope>
    <source>
        <strain evidence="2 3">NBC122</strain>
    </source>
</reference>
<name>A0A4P6ZH51_9FLAO</name>
<organism evidence="2 3">
    <name type="scientific">Chryseobacterium salivictor</name>
    <dbReference type="NCBI Taxonomy" id="2547600"/>
    <lineage>
        <taxon>Bacteria</taxon>
        <taxon>Pseudomonadati</taxon>
        <taxon>Bacteroidota</taxon>
        <taxon>Flavobacteriia</taxon>
        <taxon>Flavobacteriales</taxon>
        <taxon>Weeksellaceae</taxon>
        <taxon>Chryseobacterium group</taxon>
        <taxon>Chryseobacterium</taxon>
    </lineage>
</organism>
<dbReference type="Proteomes" id="UP000294419">
    <property type="component" value="Chromosome"/>
</dbReference>